<dbReference type="EMBL" id="WKFB01000230">
    <property type="protein sequence ID" value="KAF6730802.1"/>
    <property type="molecule type" value="Genomic_DNA"/>
</dbReference>
<organism evidence="2 3">
    <name type="scientific">Oryzias melastigma</name>
    <name type="common">Marine medaka</name>
    <dbReference type="NCBI Taxonomy" id="30732"/>
    <lineage>
        <taxon>Eukaryota</taxon>
        <taxon>Metazoa</taxon>
        <taxon>Chordata</taxon>
        <taxon>Craniata</taxon>
        <taxon>Vertebrata</taxon>
        <taxon>Euteleostomi</taxon>
        <taxon>Actinopterygii</taxon>
        <taxon>Neopterygii</taxon>
        <taxon>Teleostei</taxon>
        <taxon>Neoteleostei</taxon>
        <taxon>Acanthomorphata</taxon>
        <taxon>Ovalentaria</taxon>
        <taxon>Atherinomorphae</taxon>
        <taxon>Beloniformes</taxon>
        <taxon>Adrianichthyidae</taxon>
        <taxon>Oryziinae</taxon>
        <taxon>Oryzias</taxon>
    </lineage>
</organism>
<proteinExistence type="predicted"/>
<feature type="region of interest" description="Disordered" evidence="1">
    <location>
        <begin position="35"/>
        <end position="70"/>
    </location>
</feature>
<feature type="compositionally biased region" description="Basic and acidic residues" evidence="1">
    <location>
        <begin position="40"/>
        <end position="52"/>
    </location>
</feature>
<reference evidence="2" key="1">
    <citation type="journal article" name="BMC Genomics">
        <title>Long-read sequencing and de novo genome assembly of marine medaka (Oryzias melastigma).</title>
        <authorList>
            <person name="Liang P."/>
            <person name="Saqib H.S.A."/>
            <person name="Ni X."/>
            <person name="Shen Y."/>
        </authorList>
    </citation>
    <scope>NUCLEOTIDE SEQUENCE</scope>
    <source>
        <strain evidence="2">Bigg-433</strain>
    </source>
</reference>
<dbReference type="AlphaFoldDB" id="A0A834FG41"/>
<protein>
    <submittedName>
        <fullName evidence="2">Uncharacterized protein</fullName>
    </submittedName>
</protein>
<evidence type="ECO:0000256" key="1">
    <source>
        <dbReference type="SAM" id="MobiDB-lite"/>
    </source>
</evidence>
<evidence type="ECO:0000313" key="3">
    <source>
        <dbReference type="Proteomes" id="UP000646548"/>
    </source>
</evidence>
<gene>
    <name evidence="2" type="ORF">FQA47_008405</name>
</gene>
<evidence type="ECO:0000313" key="2">
    <source>
        <dbReference type="EMBL" id="KAF6730802.1"/>
    </source>
</evidence>
<comment type="caution">
    <text evidence="2">The sequence shown here is derived from an EMBL/GenBank/DDBJ whole genome shotgun (WGS) entry which is preliminary data.</text>
</comment>
<sequence length="199" mass="21911">MSRDCVFRSGRCLPVRAHTARDRERRKVCDFGLPFSSQASRDRNGTVSEEPRTPQTPPPRQPRAGCRDNKVPGYLNVDRTEEELLTSSFVCHCEGLGLLQVAVRTDQEPLKEPQGPLVRLPTQKTIESLKPMSEGPSCSPQSRAEPWTPRHRGILTKLTCPPCGARAGGQHGSHSNGFVTERVPDACRAAQRGPAVTCF</sequence>
<dbReference type="Proteomes" id="UP000646548">
    <property type="component" value="Unassembled WGS sequence"/>
</dbReference>
<accession>A0A834FG41</accession>
<name>A0A834FG41_ORYME</name>